<feature type="transmembrane region" description="Helical" evidence="1">
    <location>
        <begin position="205"/>
        <end position="221"/>
    </location>
</feature>
<keyword evidence="1" id="KW-0812">Transmembrane</keyword>
<gene>
    <name evidence="2" type="ORF">Z959_p0077</name>
</gene>
<name>A0AA40IRE4_CLONO</name>
<dbReference type="EMBL" id="JENW01000168">
    <property type="protein sequence ID" value="KEI11379.1"/>
    <property type="molecule type" value="Genomic_DNA"/>
</dbReference>
<feature type="transmembrane region" description="Helical" evidence="1">
    <location>
        <begin position="176"/>
        <end position="198"/>
    </location>
</feature>
<keyword evidence="1" id="KW-1133">Transmembrane helix</keyword>
<dbReference type="RefSeq" id="WP_039222638.1">
    <property type="nucleotide sequence ID" value="NZ_CM003351.1"/>
</dbReference>
<proteinExistence type="predicted"/>
<evidence type="ECO:0000313" key="2">
    <source>
        <dbReference type="EMBL" id="KEI11379.1"/>
    </source>
</evidence>
<reference evidence="3" key="1">
    <citation type="journal article" date="2014" name="PLoS ONE">
        <title>Plasmidome interchange between Clostridium botulinum, Clostridium novyi and Clostridium haemolyticum converts strains of independent lineages into distinctly different pathogens.</title>
        <authorList>
            <person name="Skarin H."/>
            <person name="Segerman B."/>
        </authorList>
    </citation>
    <scope>NUCLEOTIDE SEQUENCE [LARGE SCALE GENOMIC DNA]</scope>
    <source>
        <strain evidence="3">ATCC 27606</strain>
    </source>
</reference>
<geneLocation type="plasmid" evidence="2 3">
    <name>p4Cn27606</name>
</geneLocation>
<feature type="transmembrane region" description="Helical" evidence="1">
    <location>
        <begin position="20"/>
        <end position="38"/>
    </location>
</feature>
<comment type="caution">
    <text evidence="2">The sequence shown here is derived from an EMBL/GenBank/DDBJ whole genome shotgun (WGS) entry which is preliminary data.</text>
</comment>
<feature type="transmembrane region" description="Helical" evidence="1">
    <location>
        <begin position="107"/>
        <end position="128"/>
    </location>
</feature>
<organism evidence="2 3">
    <name type="scientific">Clostridium novyi B str. ATCC 27606</name>
    <dbReference type="NCBI Taxonomy" id="1443123"/>
    <lineage>
        <taxon>Bacteria</taxon>
        <taxon>Bacillati</taxon>
        <taxon>Bacillota</taxon>
        <taxon>Clostridia</taxon>
        <taxon>Eubacteriales</taxon>
        <taxon>Clostridiaceae</taxon>
        <taxon>Clostridium</taxon>
    </lineage>
</organism>
<dbReference type="AlphaFoldDB" id="A0AA40IRE4"/>
<keyword evidence="2" id="KW-0614">Plasmid</keyword>
<evidence type="ECO:0000313" key="3">
    <source>
        <dbReference type="Proteomes" id="UP000027770"/>
    </source>
</evidence>
<sequence>MYNMLKLELKNCLRRKEFKIIFTIIMAGVLMHFINEWHELLIKDLTNVLGGYDHTVLQSVFPNPLLISIGSLMPLTCSLIYSDSYYTDIKNGIYKNIVTRTNRFNYVLSKIIITFTVSFLIIFIPLIIDQILCYMCFPFRGHMNYFGDPSYIYINTIYPDVQLHYMSIFHPYINNFIYILINSLFGGLLALLSLSISFVIKKNKYIIVLSSFIIFEIYKFISEILPDIIEYLFNKSIDISIVNGVLHPNNTTSKILLPCSVFVIVLVSTLLIYYGYKKDFNLE</sequence>
<feature type="transmembrane region" description="Helical" evidence="1">
    <location>
        <begin position="255"/>
        <end position="276"/>
    </location>
</feature>
<keyword evidence="3" id="KW-1185">Reference proteome</keyword>
<keyword evidence="1" id="KW-0472">Membrane</keyword>
<dbReference type="Proteomes" id="UP000027770">
    <property type="component" value="Plasmid p4Cn27606"/>
</dbReference>
<evidence type="ECO:0000256" key="1">
    <source>
        <dbReference type="SAM" id="Phobius"/>
    </source>
</evidence>
<protein>
    <submittedName>
        <fullName evidence="2">Uncharacterized protein</fullName>
    </submittedName>
</protein>
<accession>A0AA40IRE4</accession>
<feature type="transmembrane region" description="Helical" evidence="1">
    <location>
        <begin position="65"/>
        <end position="86"/>
    </location>
</feature>